<keyword evidence="1" id="KW-0812">Transmembrane</keyword>
<feature type="non-terminal residue" evidence="2">
    <location>
        <position position="1"/>
    </location>
</feature>
<keyword evidence="3" id="KW-1185">Reference proteome</keyword>
<accession>A0A371GAW0</accession>
<keyword evidence="1" id="KW-0472">Membrane</keyword>
<organism evidence="2 3">
    <name type="scientific">Mucuna pruriens</name>
    <name type="common">Velvet bean</name>
    <name type="synonym">Dolichos pruriens</name>
    <dbReference type="NCBI Taxonomy" id="157652"/>
    <lineage>
        <taxon>Eukaryota</taxon>
        <taxon>Viridiplantae</taxon>
        <taxon>Streptophyta</taxon>
        <taxon>Embryophyta</taxon>
        <taxon>Tracheophyta</taxon>
        <taxon>Spermatophyta</taxon>
        <taxon>Magnoliopsida</taxon>
        <taxon>eudicotyledons</taxon>
        <taxon>Gunneridae</taxon>
        <taxon>Pentapetalae</taxon>
        <taxon>rosids</taxon>
        <taxon>fabids</taxon>
        <taxon>Fabales</taxon>
        <taxon>Fabaceae</taxon>
        <taxon>Papilionoideae</taxon>
        <taxon>50 kb inversion clade</taxon>
        <taxon>NPAAA clade</taxon>
        <taxon>indigoferoid/millettioid clade</taxon>
        <taxon>Phaseoleae</taxon>
        <taxon>Mucuna</taxon>
    </lineage>
</organism>
<dbReference type="Proteomes" id="UP000257109">
    <property type="component" value="Unassembled WGS sequence"/>
</dbReference>
<evidence type="ECO:0000313" key="2">
    <source>
        <dbReference type="EMBL" id="RDX87692.1"/>
    </source>
</evidence>
<sequence>MNDNEFVKDFSSMLMDVEKLKVLQENEKFYLVFITKKPTMLKKIVGTKINLFFIVIFAINLVTIKSIAKSRKINLNNN</sequence>
<evidence type="ECO:0000313" key="3">
    <source>
        <dbReference type="Proteomes" id="UP000257109"/>
    </source>
</evidence>
<evidence type="ECO:0000256" key="1">
    <source>
        <dbReference type="SAM" id="Phobius"/>
    </source>
</evidence>
<gene>
    <name evidence="2" type="ORF">CR513_30804</name>
</gene>
<protein>
    <submittedName>
        <fullName evidence="2">Uncharacterized protein</fullName>
    </submittedName>
</protein>
<dbReference type="AlphaFoldDB" id="A0A371GAW0"/>
<keyword evidence="1" id="KW-1133">Transmembrane helix</keyword>
<reference evidence="2" key="1">
    <citation type="submission" date="2018-05" db="EMBL/GenBank/DDBJ databases">
        <title>Draft genome of Mucuna pruriens seed.</title>
        <authorList>
            <person name="Nnadi N.E."/>
            <person name="Vos R."/>
            <person name="Hasami M.H."/>
            <person name="Devisetty U.K."/>
            <person name="Aguiy J.C."/>
        </authorList>
    </citation>
    <scope>NUCLEOTIDE SEQUENCE [LARGE SCALE GENOMIC DNA]</scope>
    <source>
        <strain evidence="2">JCA_2017</strain>
    </source>
</reference>
<name>A0A371GAW0_MUCPR</name>
<proteinExistence type="predicted"/>
<feature type="transmembrane region" description="Helical" evidence="1">
    <location>
        <begin position="49"/>
        <end position="68"/>
    </location>
</feature>
<comment type="caution">
    <text evidence="2">The sequence shown here is derived from an EMBL/GenBank/DDBJ whole genome shotgun (WGS) entry which is preliminary data.</text>
</comment>
<dbReference type="EMBL" id="QJKJ01006152">
    <property type="protein sequence ID" value="RDX87692.1"/>
    <property type="molecule type" value="Genomic_DNA"/>
</dbReference>